<organism evidence="3 4">
    <name type="scientific">Halovenus carboxidivorans</name>
    <dbReference type="NCBI Taxonomy" id="2692199"/>
    <lineage>
        <taxon>Archaea</taxon>
        <taxon>Methanobacteriati</taxon>
        <taxon>Methanobacteriota</taxon>
        <taxon>Stenosarchaea group</taxon>
        <taxon>Halobacteria</taxon>
        <taxon>Halobacteriales</taxon>
        <taxon>Haloarculaceae</taxon>
        <taxon>Halovenus</taxon>
    </lineage>
</organism>
<dbReference type="SUPFAM" id="SSF53649">
    <property type="entry name" value="Alkaline phosphatase-like"/>
    <property type="match status" value="1"/>
</dbReference>
<feature type="region of interest" description="Disordered" evidence="1">
    <location>
        <begin position="438"/>
        <end position="464"/>
    </location>
</feature>
<dbReference type="PANTHER" id="PTHR43751:SF3">
    <property type="entry name" value="SULFATASE N-TERMINAL DOMAIN-CONTAINING PROTEIN"/>
    <property type="match status" value="1"/>
</dbReference>
<keyword evidence="4" id="KW-1185">Reference proteome</keyword>
<keyword evidence="3" id="KW-0808">Transferase</keyword>
<dbReference type="InterPro" id="IPR017850">
    <property type="entry name" value="Alkaline_phosphatase_core_sf"/>
</dbReference>
<dbReference type="AlphaFoldDB" id="A0A6B0TCR4"/>
<dbReference type="InterPro" id="IPR052701">
    <property type="entry name" value="GAG_Ulvan_Degrading_Sulfatases"/>
</dbReference>
<dbReference type="OrthoDB" id="3164at2157"/>
<dbReference type="GO" id="GO:0016740">
    <property type="term" value="F:transferase activity"/>
    <property type="evidence" value="ECO:0007669"/>
    <property type="project" value="UniProtKB-KW"/>
</dbReference>
<sequence>MVSQPDIVWVTLDSVRADHVSMSGYRRDTTPNLEQIVNDDGGSYFLNCYASGNGTPVSSASILTGTQPSKHGIGSGNEVVPDALPTVPELLGETGYLTACLSRNSYVSSGTGLDRGFDRFKWISSSSFLSEIPNRTLLKWGVNLRRHSAGFTADPAKHATPFLMNDIAKRWLDEFASDDQPFFTYFHYNEPHRPYYPPLPYMEEYTAEIDATPKEAAEIAMRVHREADDIMANSCADLTEREVAALHAMYDAEIRYTDECIGRLFDYVQSMDRDVIFVVTADHGELFGEHGLLAHRVVLTDPVTHVPLIVHGFDEIGGATDDIVQHVDLMTTLVTQAGGDTDTFHGVDLRQQTREGAISQRGPEDFEVYLERNPDFDTDRYHSGLLTSYRTHEYRFQTSEDRSELLVPPDEETDVSADHPETTAEFQEMVDEWLETDGQRVESTEESQLTDNMRSQLRDLGYLE</sequence>
<dbReference type="GO" id="GO:0016787">
    <property type="term" value="F:hydrolase activity"/>
    <property type="evidence" value="ECO:0007669"/>
    <property type="project" value="UniProtKB-KW"/>
</dbReference>
<dbReference type="PANTHER" id="PTHR43751">
    <property type="entry name" value="SULFATASE"/>
    <property type="match status" value="1"/>
</dbReference>
<dbReference type="Proteomes" id="UP000466535">
    <property type="component" value="Unassembled WGS sequence"/>
</dbReference>
<dbReference type="Pfam" id="PF00884">
    <property type="entry name" value="Sulfatase"/>
    <property type="match status" value="1"/>
</dbReference>
<reference evidence="3 4" key="1">
    <citation type="submission" date="2019-12" db="EMBL/GenBank/DDBJ databases">
        <title>Isolation and characterization of three novel carbon monoxide-oxidizing members of Halobacteria from salione crusts and soils.</title>
        <authorList>
            <person name="Myers M.R."/>
            <person name="King G.M."/>
        </authorList>
    </citation>
    <scope>NUCLEOTIDE SEQUENCE [LARGE SCALE GENOMIC DNA]</scope>
    <source>
        <strain evidence="3 4">WSH3</strain>
    </source>
</reference>
<evidence type="ECO:0000313" key="4">
    <source>
        <dbReference type="Proteomes" id="UP000466535"/>
    </source>
</evidence>
<dbReference type="RefSeq" id="WP_159763070.1">
    <property type="nucleotide sequence ID" value="NZ_WUUT01000001.1"/>
</dbReference>
<evidence type="ECO:0000313" key="3">
    <source>
        <dbReference type="EMBL" id="MXR50989.1"/>
    </source>
</evidence>
<feature type="compositionally biased region" description="Polar residues" evidence="1">
    <location>
        <begin position="446"/>
        <end position="455"/>
    </location>
</feature>
<keyword evidence="3" id="KW-0378">Hydrolase</keyword>
<protein>
    <submittedName>
        <fullName evidence="3">Sulfatase-like hydrolase/transferase</fullName>
    </submittedName>
</protein>
<gene>
    <name evidence="3" type="ORF">GRX03_05125</name>
</gene>
<dbReference type="EMBL" id="WUUT01000001">
    <property type="protein sequence ID" value="MXR50989.1"/>
    <property type="molecule type" value="Genomic_DNA"/>
</dbReference>
<name>A0A6B0TCR4_9EURY</name>
<feature type="domain" description="Sulfatase N-terminal" evidence="2">
    <location>
        <begin position="5"/>
        <end position="338"/>
    </location>
</feature>
<comment type="caution">
    <text evidence="3">The sequence shown here is derived from an EMBL/GenBank/DDBJ whole genome shotgun (WGS) entry which is preliminary data.</text>
</comment>
<evidence type="ECO:0000256" key="1">
    <source>
        <dbReference type="SAM" id="MobiDB-lite"/>
    </source>
</evidence>
<proteinExistence type="predicted"/>
<dbReference type="InterPro" id="IPR000917">
    <property type="entry name" value="Sulfatase_N"/>
</dbReference>
<dbReference type="Gene3D" id="3.40.720.10">
    <property type="entry name" value="Alkaline Phosphatase, subunit A"/>
    <property type="match status" value="1"/>
</dbReference>
<evidence type="ECO:0000259" key="2">
    <source>
        <dbReference type="Pfam" id="PF00884"/>
    </source>
</evidence>
<accession>A0A6B0TCR4</accession>
<dbReference type="CDD" id="cd16148">
    <property type="entry name" value="sulfatase_like"/>
    <property type="match status" value="1"/>
</dbReference>